<proteinExistence type="predicted"/>
<accession>A0A0G4FTN4</accession>
<dbReference type="PhylomeDB" id="A0A0G4FTN4"/>
<reference evidence="2 3" key="1">
    <citation type="submission" date="2014-11" db="EMBL/GenBank/DDBJ databases">
        <authorList>
            <person name="Zhu J."/>
            <person name="Qi W."/>
            <person name="Song R."/>
        </authorList>
    </citation>
    <scope>NUCLEOTIDE SEQUENCE [LARGE SCALE GENOMIC DNA]</scope>
</reference>
<dbReference type="InParanoid" id="A0A0G4FTN4"/>
<organism evidence="2 3">
    <name type="scientific">Vitrella brassicaformis (strain CCMP3155)</name>
    <dbReference type="NCBI Taxonomy" id="1169540"/>
    <lineage>
        <taxon>Eukaryota</taxon>
        <taxon>Sar</taxon>
        <taxon>Alveolata</taxon>
        <taxon>Colpodellida</taxon>
        <taxon>Vitrellaceae</taxon>
        <taxon>Vitrella</taxon>
    </lineage>
</organism>
<dbReference type="VEuPathDB" id="CryptoDB:Vbra_16205"/>
<feature type="region of interest" description="Disordered" evidence="1">
    <location>
        <begin position="81"/>
        <end position="162"/>
    </location>
</feature>
<evidence type="ECO:0000313" key="3">
    <source>
        <dbReference type="Proteomes" id="UP000041254"/>
    </source>
</evidence>
<feature type="compositionally biased region" description="Basic and acidic residues" evidence="1">
    <location>
        <begin position="81"/>
        <end position="92"/>
    </location>
</feature>
<dbReference type="EMBL" id="CDMY01000499">
    <property type="protein sequence ID" value="CEM18310.1"/>
    <property type="molecule type" value="Genomic_DNA"/>
</dbReference>
<name>A0A0G4FTN4_VITBC</name>
<evidence type="ECO:0000256" key="1">
    <source>
        <dbReference type="SAM" id="MobiDB-lite"/>
    </source>
</evidence>
<dbReference type="Proteomes" id="UP000041254">
    <property type="component" value="Unassembled WGS sequence"/>
</dbReference>
<keyword evidence="3" id="KW-1185">Reference proteome</keyword>
<sequence length="162" mass="18389">MIKGRIGLKEERAVHQALNRTSLSEVDKAVHYRYLLDHKYLFTGLARHLDDDEAFLDYLQTHVRPESVQEWNEWAEEARQVMEADQEQREDTDVSGADEVLPHIDDELLPTDIGENMSVGQRFLPQQAAAGGPSSAAYQRKGTGSQHCIEADADDSVRRKKE</sequence>
<evidence type="ECO:0000313" key="2">
    <source>
        <dbReference type="EMBL" id="CEM18310.1"/>
    </source>
</evidence>
<gene>
    <name evidence="2" type="ORF">Vbra_16205</name>
</gene>
<feature type="compositionally biased region" description="Low complexity" evidence="1">
    <location>
        <begin position="125"/>
        <end position="137"/>
    </location>
</feature>
<dbReference type="AlphaFoldDB" id="A0A0G4FTN4"/>
<protein>
    <submittedName>
        <fullName evidence="2">Uncharacterized protein</fullName>
    </submittedName>
</protein>